<dbReference type="InterPro" id="IPR007627">
    <property type="entry name" value="RNA_pol_sigma70_r2"/>
</dbReference>
<dbReference type="InterPro" id="IPR036388">
    <property type="entry name" value="WH-like_DNA-bd_sf"/>
</dbReference>
<dbReference type="SUPFAM" id="SSF88659">
    <property type="entry name" value="Sigma3 and sigma4 domains of RNA polymerase sigma factors"/>
    <property type="match status" value="1"/>
</dbReference>
<feature type="domain" description="RNA polymerase sigma factor 70 region 4 type 2" evidence="7">
    <location>
        <begin position="99"/>
        <end position="150"/>
    </location>
</feature>
<evidence type="ECO:0000313" key="9">
    <source>
        <dbReference type="Proteomes" id="UP000295293"/>
    </source>
</evidence>
<dbReference type="Gene3D" id="1.10.1740.10">
    <property type="match status" value="1"/>
</dbReference>
<dbReference type="PANTHER" id="PTHR43133">
    <property type="entry name" value="RNA POLYMERASE ECF-TYPE SIGMA FACTO"/>
    <property type="match status" value="1"/>
</dbReference>
<protein>
    <submittedName>
        <fullName evidence="8">RNA polymerase sigma-70 factor (ECF subfamily)</fullName>
    </submittedName>
</protein>
<dbReference type="GO" id="GO:0006352">
    <property type="term" value="P:DNA-templated transcription initiation"/>
    <property type="evidence" value="ECO:0007669"/>
    <property type="project" value="InterPro"/>
</dbReference>
<keyword evidence="3" id="KW-0731">Sigma factor</keyword>
<dbReference type="InterPro" id="IPR013249">
    <property type="entry name" value="RNA_pol_sigma70_r4_t2"/>
</dbReference>
<proteinExistence type="inferred from homology"/>
<dbReference type="Gene3D" id="1.10.10.10">
    <property type="entry name" value="Winged helix-like DNA-binding domain superfamily/Winged helix DNA-binding domain"/>
    <property type="match status" value="1"/>
</dbReference>
<name>A0A4R6YQQ4_9GAMM</name>
<comment type="similarity">
    <text evidence="1">Belongs to the sigma-70 factor family. ECF subfamily.</text>
</comment>
<dbReference type="Pfam" id="PF08281">
    <property type="entry name" value="Sigma70_r4_2"/>
    <property type="match status" value="1"/>
</dbReference>
<dbReference type="Pfam" id="PF04542">
    <property type="entry name" value="Sigma70_r2"/>
    <property type="match status" value="1"/>
</dbReference>
<dbReference type="InterPro" id="IPR013325">
    <property type="entry name" value="RNA_pol_sigma_r2"/>
</dbReference>
<keyword evidence="4" id="KW-0238">DNA-binding</keyword>
<reference evidence="8 9" key="1">
    <citation type="submission" date="2019-03" db="EMBL/GenBank/DDBJ databases">
        <title>Genomic Encyclopedia of Type Strains, Phase IV (KMG-IV): sequencing the most valuable type-strain genomes for metagenomic binning, comparative biology and taxonomic classification.</title>
        <authorList>
            <person name="Goeker M."/>
        </authorList>
    </citation>
    <scope>NUCLEOTIDE SEQUENCE [LARGE SCALE GENOMIC DNA]</scope>
    <source>
        <strain evidence="8 9">DSM 21667</strain>
    </source>
</reference>
<keyword evidence="2" id="KW-0805">Transcription regulation</keyword>
<evidence type="ECO:0000256" key="5">
    <source>
        <dbReference type="ARBA" id="ARBA00023163"/>
    </source>
</evidence>
<evidence type="ECO:0000259" key="7">
    <source>
        <dbReference type="Pfam" id="PF08281"/>
    </source>
</evidence>
<evidence type="ECO:0000256" key="4">
    <source>
        <dbReference type="ARBA" id="ARBA00023125"/>
    </source>
</evidence>
<feature type="domain" description="RNA polymerase sigma-70 region 2" evidence="6">
    <location>
        <begin position="8"/>
        <end position="73"/>
    </location>
</feature>
<accession>A0A4R6YQQ4</accession>
<dbReference type="InterPro" id="IPR013324">
    <property type="entry name" value="RNA_pol_sigma_r3/r4-like"/>
</dbReference>
<gene>
    <name evidence="8" type="ORF">DFR29_11333</name>
</gene>
<dbReference type="RefSeq" id="WP_166654213.1">
    <property type="nucleotide sequence ID" value="NZ_SNZH01000013.1"/>
</dbReference>
<dbReference type="InterPro" id="IPR014284">
    <property type="entry name" value="RNA_pol_sigma-70_dom"/>
</dbReference>
<dbReference type="SUPFAM" id="SSF88946">
    <property type="entry name" value="Sigma2 domain of RNA polymerase sigma factors"/>
    <property type="match status" value="1"/>
</dbReference>
<organism evidence="8 9">
    <name type="scientific">Tahibacter aquaticus</name>
    <dbReference type="NCBI Taxonomy" id="520092"/>
    <lineage>
        <taxon>Bacteria</taxon>
        <taxon>Pseudomonadati</taxon>
        <taxon>Pseudomonadota</taxon>
        <taxon>Gammaproteobacteria</taxon>
        <taxon>Lysobacterales</taxon>
        <taxon>Rhodanobacteraceae</taxon>
        <taxon>Tahibacter</taxon>
    </lineage>
</organism>
<dbReference type="PANTHER" id="PTHR43133:SF8">
    <property type="entry name" value="RNA POLYMERASE SIGMA FACTOR HI_1459-RELATED"/>
    <property type="match status" value="1"/>
</dbReference>
<comment type="caution">
    <text evidence="8">The sequence shown here is derived from an EMBL/GenBank/DDBJ whole genome shotgun (WGS) entry which is preliminary data.</text>
</comment>
<dbReference type="Proteomes" id="UP000295293">
    <property type="component" value="Unassembled WGS sequence"/>
</dbReference>
<dbReference type="GO" id="GO:0016987">
    <property type="term" value="F:sigma factor activity"/>
    <property type="evidence" value="ECO:0007669"/>
    <property type="project" value="UniProtKB-KW"/>
</dbReference>
<evidence type="ECO:0000256" key="3">
    <source>
        <dbReference type="ARBA" id="ARBA00023082"/>
    </source>
</evidence>
<evidence type="ECO:0000256" key="2">
    <source>
        <dbReference type="ARBA" id="ARBA00023015"/>
    </source>
</evidence>
<dbReference type="InterPro" id="IPR039425">
    <property type="entry name" value="RNA_pol_sigma-70-like"/>
</dbReference>
<keyword evidence="9" id="KW-1185">Reference proteome</keyword>
<evidence type="ECO:0000313" key="8">
    <source>
        <dbReference type="EMBL" id="TDR40333.1"/>
    </source>
</evidence>
<dbReference type="NCBIfam" id="TIGR02937">
    <property type="entry name" value="sigma70-ECF"/>
    <property type="match status" value="1"/>
</dbReference>
<evidence type="ECO:0000256" key="1">
    <source>
        <dbReference type="ARBA" id="ARBA00010641"/>
    </source>
</evidence>
<evidence type="ECO:0000259" key="6">
    <source>
        <dbReference type="Pfam" id="PF04542"/>
    </source>
</evidence>
<sequence length="158" mass="18182">MHAAWPEVERCLPQLWRTVRGYEANPALQEELMQEVLLAIWRSLDKLRESERLAPFVLRIAHNLGASHVRAAVRAPQRLDLDEAAAELPGSEAQDEEMRWLLKAVRRLPLPLRQVLLLQLEGFDYREIGELLGLGVDNVGVRAHRARKQLQEMLDGRR</sequence>
<dbReference type="GO" id="GO:0003677">
    <property type="term" value="F:DNA binding"/>
    <property type="evidence" value="ECO:0007669"/>
    <property type="project" value="UniProtKB-KW"/>
</dbReference>
<dbReference type="EMBL" id="SNZH01000013">
    <property type="protein sequence ID" value="TDR40333.1"/>
    <property type="molecule type" value="Genomic_DNA"/>
</dbReference>
<keyword evidence="5" id="KW-0804">Transcription</keyword>
<dbReference type="AlphaFoldDB" id="A0A4R6YQQ4"/>